<feature type="domain" description="Aminoacyl-transfer RNA synthetases class-II family profile" evidence="6">
    <location>
        <begin position="216"/>
        <end position="556"/>
    </location>
</feature>
<dbReference type="GO" id="GO:0004824">
    <property type="term" value="F:lysine-tRNA ligase activity"/>
    <property type="evidence" value="ECO:0007669"/>
    <property type="project" value="UniProtKB-EC"/>
</dbReference>
<proteinExistence type="predicted"/>
<dbReference type="GO" id="GO:0070154">
    <property type="term" value="P:mitochondrial lysyl-tRNA aminoacylation"/>
    <property type="evidence" value="ECO:0007669"/>
    <property type="project" value="TreeGrafter"/>
</dbReference>
<keyword evidence="3" id="KW-0547">Nucleotide-binding</keyword>
<dbReference type="PANTHER" id="PTHR42918:SF5">
    <property type="entry name" value="LYSINE--TRNA LIGASE, MITOCHONDRIAL"/>
    <property type="match status" value="1"/>
</dbReference>
<dbReference type="InterPro" id="IPR012340">
    <property type="entry name" value="NA-bd_OB-fold"/>
</dbReference>
<dbReference type="PRINTS" id="PR00982">
    <property type="entry name" value="TRNASYNTHLYS"/>
</dbReference>
<dbReference type="PANTHER" id="PTHR42918">
    <property type="entry name" value="LYSYL-TRNA SYNTHETASE"/>
    <property type="match status" value="1"/>
</dbReference>
<organism evidence="7 8">
    <name type="scientific">Maudiozyma humilis</name>
    <name type="common">Sour dough yeast</name>
    <name type="synonym">Kazachstania humilis</name>
    <dbReference type="NCBI Taxonomy" id="51915"/>
    <lineage>
        <taxon>Eukaryota</taxon>
        <taxon>Fungi</taxon>
        <taxon>Dikarya</taxon>
        <taxon>Ascomycota</taxon>
        <taxon>Saccharomycotina</taxon>
        <taxon>Saccharomycetes</taxon>
        <taxon>Saccharomycetales</taxon>
        <taxon>Saccharomycetaceae</taxon>
        <taxon>Maudiozyma</taxon>
    </lineage>
</organism>
<keyword evidence="5" id="KW-0030">Aminoacyl-tRNA synthetase</keyword>
<dbReference type="NCBIfam" id="TIGR00499">
    <property type="entry name" value="lysS_bact"/>
    <property type="match status" value="1"/>
</dbReference>
<dbReference type="EMBL" id="BTGD01000001">
    <property type="protein sequence ID" value="GMM53843.1"/>
    <property type="molecule type" value="Genomic_DNA"/>
</dbReference>
<dbReference type="Proteomes" id="UP001377567">
    <property type="component" value="Unassembled WGS sequence"/>
</dbReference>
<dbReference type="GO" id="GO:0005524">
    <property type="term" value="F:ATP binding"/>
    <property type="evidence" value="ECO:0007669"/>
    <property type="project" value="UniProtKB-KW"/>
</dbReference>
<dbReference type="GO" id="GO:0000049">
    <property type="term" value="F:tRNA binding"/>
    <property type="evidence" value="ECO:0007669"/>
    <property type="project" value="TreeGrafter"/>
</dbReference>
<sequence length="556" mass="62627">MYRVPAVSFSRSIRLAHNAATAAKAAQTKVSTAKLQTKERQEAIVSNISKFYPSMSALPGNPSAYKRISIGQFLETYAAGPQVLQSDLPDVPILLNGRIANIRTAGKKMCFIDLVNSETGQKVQVIVNYNKLHEAMRPEQQQYISDVGFLRKGDYIQVRGHPGVSENAQRTVSLKCKEVPIMLSPIQQPLPNGLVDNTKINKNRVLDYQVNGVRDLVLRSQVIALTRQFLTEQRYMEVETPMLSSKSNGANAMPFQTKLNFNDTALELRISPELWLKRLIISGLDRVFEIGKVFRNEGVDSTHNPEFTMMECYQTYMTMEDLILFSENLFKFILTHMVQHTGEGPVRELYNVLAANDWKFKRVEFLPALSEGMNVDFSKVNLTNVDSLMAVIPDSIKQELFSGLELSAPNQHLSPQKVLDKLCGKYIEDVHCQSLLPTIILHHPVVMSPLSKVNSDDSTITQRFEVFINGQEYINAYEEENCPQVQLEKFEAQNKYKESDNESLNVDYQYVETMKSGMPPTGGLGLGIDRLCMLLLGKTRIEQVLAFGSLDDVNAQ</sequence>
<evidence type="ECO:0000256" key="1">
    <source>
        <dbReference type="ARBA" id="ARBA00013166"/>
    </source>
</evidence>
<comment type="caution">
    <text evidence="7">The sequence shown here is derived from an EMBL/GenBank/DDBJ whole genome shotgun (WGS) entry which is preliminary data.</text>
</comment>
<dbReference type="PROSITE" id="PS50862">
    <property type="entry name" value="AA_TRNA_LIGASE_II"/>
    <property type="match status" value="1"/>
</dbReference>
<dbReference type="GO" id="GO:0005739">
    <property type="term" value="C:mitochondrion"/>
    <property type="evidence" value="ECO:0007669"/>
    <property type="project" value="TreeGrafter"/>
</dbReference>
<protein>
    <recommendedName>
        <fullName evidence="1">lysine--tRNA ligase</fullName>
        <ecNumber evidence="1">6.1.1.6</ecNumber>
    </recommendedName>
</protein>
<accession>A0AAV5RRF9</accession>
<keyword evidence="4" id="KW-0067">ATP-binding</keyword>
<dbReference type="SUPFAM" id="SSF55681">
    <property type="entry name" value="Class II aaRS and biotin synthetases"/>
    <property type="match status" value="1"/>
</dbReference>
<dbReference type="Gene3D" id="3.30.930.10">
    <property type="entry name" value="Bira Bifunctional Protein, Domain 2"/>
    <property type="match status" value="1"/>
</dbReference>
<dbReference type="Gene3D" id="2.40.50.140">
    <property type="entry name" value="Nucleic acid-binding proteins"/>
    <property type="match status" value="1"/>
</dbReference>
<evidence type="ECO:0000256" key="3">
    <source>
        <dbReference type="ARBA" id="ARBA00022741"/>
    </source>
</evidence>
<reference evidence="7 8" key="1">
    <citation type="journal article" date="2023" name="Elife">
        <title>Identification of key yeast species and microbe-microbe interactions impacting larval growth of Drosophila in the wild.</title>
        <authorList>
            <person name="Mure A."/>
            <person name="Sugiura Y."/>
            <person name="Maeda R."/>
            <person name="Honda K."/>
            <person name="Sakurai N."/>
            <person name="Takahashi Y."/>
            <person name="Watada M."/>
            <person name="Katoh T."/>
            <person name="Gotoh A."/>
            <person name="Gotoh Y."/>
            <person name="Taniguchi I."/>
            <person name="Nakamura K."/>
            <person name="Hayashi T."/>
            <person name="Katayama T."/>
            <person name="Uemura T."/>
            <person name="Hattori Y."/>
        </authorList>
    </citation>
    <scope>NUCLEOTIDE SEQUENCE [LARGE SCALE GENOMIC DNA]</scope>
    <source>
        <strain evidence="7 8">KH-74</strain>
    </source>
</reference>
<keyword evidence="8" id="KW-1185">Reference proteome</keyword>
<evidence type="ECO:0000259" key="6">
    <source>
        <dbReference type="PROSITE" id="PS50862"/>
    </source>
</evidence>
<name>A0AAV5RRF9_MAUHU</name>
<dbReference type="InterPro" id="IPR045864">
    <property type="entry name" value="aa-tRNA-synth_II/BPL/LPL"/>
</dbReference>
<dbReference type="InterPro" id="IPR004364">
    <property type="entry name" value="Aa-tRNA-synt_II"/>
</dbReference>
<dbReference type="SUPFAM" id="SSF50249">
    <property type="entry name" value="Nucleic acid-binding proteins"/>
    <property type="match status" value="1"/>
</dbReference>
<dbReference type="AlphaFoldDB" id="A0AAV5RRF9"/>
<dbReference type="InterPro" id="IPR006195">
    <property type="entry name" value="aa-tRNA-synth_II"/>
</dbReference>
<dbReference type="Pfam" id="PF00152">
    <property type="entry name" value="tRNA-synt_2"/>
    <property type="match status" value="1"/>
</dbReference>
<dbReference type="InterPro" id="IPR018149">
    <property type="entry name" value="Lys-tRNA-synth_II_C"/>
</dbReference>
<evidence type="ECO:0000256" key="2">
    <source>
        <dbReference type="ARBA" id="ARBA00022598"/>
    </source>
</evidence>
<dbReference type="EC" id="6.1.1.6" evidence="1"/>
<evidence type="ECO:0000313" key="8">
    <source>
        <dbReference type="Proteomes" id="UP001377567"/>
    </source>
</evidence>
<gene>
    <name evidence="7" type="ORF">DAKH74_004590</name>
</gene>
<keyword evidence="2 7" id="KW-0436">Ligase</keyword>
<dbReference type="InterPro" id="IPR002313">
    <property type="entry name" value="Lys-tRNA-ligase_II"/>
</dbReference>
<evidence type="ECO:0000313" key="7">
    <source>
        <dbReference type="EMBL" id="GMM53843.1"/>
    </source>
</evidence>
<evidence type="ECO:0000256" key="4">
    <source>
        <dbReference type="ARBA" id="ARBA00022840"/>
    </source>
</evidence>
<evidence type="ECO:0000256" key="5">
    <source>
        <dbReference type="ARBA" id="ARBA00023146"/>
    </source>
</evidence>